<dbReference type="EMBL" id="DOEK01000003">
    <property type="protein sequence ID" value="HBP27892.1"/>
    <property type="molecule type" value="Genomic_DNA"/>
</dbReference>
<dbReference type="Pfam" id="PF13986">
    <property type="entry name" value="DUF4224"/>
    <property type="match status" value="1"/>
</dbReference>
<gene>
    <name evidence="2" type="ORF">DD666_00570</name>
</gene>
<sequence>MILLTDEEVIELTDRKKRESQRKVLNELSIPFRIRPDGSLVILRAAMEVALGHEEKNKRSASPKMRL</sequence>
<organism evidence="2 3">
    <name type="scientific">Advenella kashmirensis</name>
    <dbReference type="NCBI Taxonomy" id="310575"/>
    <lineage>
        <taxon>Bacteria</taxon>
        <taxon>Pseudomonadati</taxon>
        <taxon>Pseudomonadota</taxon>
        <taxon>Betaproteobacteria</taxon>
        <taxon>Burkholderiales</taxon>
        <taxon>Alcaligenaceae</taxon>
    </lineage>
</organism>
<name>A0A356LAB5_9BURK</name>
<dbReference type="Proteomes" id="UP000264036">
    <property type="component" value="Unassembled WGS sequence"/>
</dbReference>
<dbReference type="InterPro" id="IPR025319">
    <property type="entry name" value="DUF4224"/>
</dbReference>
<evidence type="ECO:0000313" key="2">
    <source>
        <dbReference type="EMBL" id="HBP27892.1"/>
    </source>
</evidence>
<evidence type="ECO:0000313" key="3">
    <source>
        <dbReference type="Proteomes" id="UP000264036"/>
    </source>
</evidence>
<evidence type="ECO:0000259" key="1">
    <source>
        <dbReference type="Pfam" id="PF13986"/>
    </source>
</evidence>
<feature type="domain" description="DUF4224" evidence="1">
    <location>
        <begin position="3"/>
        <end position="45"/>
    </location>
</feature>
<proteinExistence type="predicted"/>
<protein>
    <recommendedName>
        <fullName evidence="1">DUF4224 domain-containing protein</fullName>
    </recommendedName>
</protein>
<reference evidence="2 3" key="1">
    <citation type="journal article" date="2018" name="Nat. Biotechnol.">
        <title>A standardized bacterial taxonomy based on genome phylogeny substantially revises the tree of life.</title>
        <authorList>
            <person name="Parks D.H."/>
            <person name="Chuvochina M."/>
            <person name="Waite D.W."/>
            <person name="Rinke C."/>
            <person name="Skarshewski A."/>
            <person name="Chaumeil P.A."/>
            <person name="Hugenholtz P."/>
        </authorList>
    </citation>
    <scope>NUCLEOTIDE SEQUENCE [LARGE SCALE GENOMIC DNA]</scope>
    <source>
        <strain evidence="2">UBA10707</strain>
    </source>
</reference>
<comment type="caution">
    <text evidence="2">The sequence shown here is derived from an EMBL/GenBank/DDBJ whole genome shotgun (WGS) entry which is preliminary data.</text>
</comment>
<dbReference type="AlphaFoldDB" id="A0A356LAB5"/>
<accession>A0A356LAB5</accession>